<dbReference type="InterPro" id="IPR011004">
    <property type="entry name" value="Trimer_LpxA-like_sf"/>
</dbReference>
<reference evidence="5" key="1">
    <citation type="journal article" date="2020" name="Stud. Mycol.">
        <title>101 Dothideomycetes genomes: a test case for predicting lifestyles and emergence of pathogens.</title>
        <authorList>
            <person name="Haridas S."/>
            <person name="Albert R."/>
            <person name="Binder M."/>
            <person name="Bloem J."/>
            <person name="Labutti K."/>
            <person name="Salamov A."/>
            <person name="Andreopoulos B."/>
            <person name="Baker S."/>
            <person name="Barry K."/>
            <person name="Bills G."/>
            <person name="Bluhm B."/>
            <person name="Cannon C."/>
            <person name="Castanera R."/>
            <person name="Culley D."/>
            <person name="Daum C."/>
            <person name="Ezra D."/>
            <person name="Gonzalez J."/>
            <person name="Henrissat B."/>
            <person name="Kuo A."/>
            <person name="Liang C."/>
            <person name="Lipzen A."/>
            <person name="Lutzoni F."/>
            <person name="Magnuson J."/>
            <person name="Mondo S."/>
            <person name="Nolan M."/>
            <person name="Ohm R."/>
            <person name="Pangilinan J."/>
            <person name="Park H.-J."/>
            <person name="Ramirez L."/>
            <person name="Alfaro M."/>
            <person name="Sun H."/>
            <person name="Tritt A."/>
            <person name="Yoshinaga Y."/>
            <person name="Zwiers L.-H."/>
            <person name="Turgeon B."/>
            <person name="Goodwin S."/>
            <person name="Spatafora J."/>
            <person name="Crous P."/>
            <person name="Grigoriev I."/>
        </authorList>
    </citation>
    <scope>NUCLEOTIDE SEQUENCE</scope>
    <source>
        <strain evidence="5">ATCC 36951</strain>
    </source>
</reference>
<protein>
    <recommendedName>
        <fullName evidence="4">Maltose/galactoside acetyltransferase domain-containing protein</fullName>
    </recommendedName>
</protein>
<dbReference type="EMBL" id="ML993589">
    <property type="protein sequence ID" value="KAF2168983.1"/>
    <property type="molecule type" value="Genomic_DNA"/>
</dbReference>
<name>A0A6A6CQM1_ZASCE</name>
<dbReference type="RefSeq" id="XP_033669872.1">
    <property type="nucleotide sequence ID" value="XM_033816453.1"/>
</dbReference>
<gene>
    <name evidence="5" type="ORF">M409DRAFT_65313</name>
</gene>
<dbReference type="GeneID" id="54569725"/>
<dbReference type="InterPro" id="IPR024688">
    <property type="entry name" value="Mac_dom"/>
</dbReference>
<dbReference type="PANTHER" id="PTHR23416">
    <property type="entry name" value="SIALIC ACID SYNTHASE-RELATED"/>
    <property type="match status" value="1"/>
</dbReference>
<organism evidence="5 6">
    <name type="scientific">Zasmidium cellare ATCC 36951</name>
    <dbReference type="NCBI Taxonomy" id="1080233"/>
    <lineage>
        <taxon>Eukaryota</taxon>
        <taxon>Fungi</taxon>
        <taxon>Dikarya</taxon>
        <taxon>Ascomycota</taxon>
        <taxon>Pezizomycotina</taxon>
        <taxon>Dothideomycetes</taxon>
        <taxon>Dothideomycetidae</taxon>
        <taxon>Mycosphaerellales</taxon>
        <taxon>Mycosphaerellaceae</taxon>
        <taxon>Zasmidium</taxon>
    </lineage>
</organism>
<dbReference type="Proteomes" id="UP000799537">
    <property type="component" value="Unassembled WGS sequence"/>
</dbReference>
<dbReference type="FunFam" id="2.160.10.10:FF:000025">
    <property type="entry name" value="Hexapeptide-repeat containing-acetyltransferase"/>
    <property type="match status" value="1"/>
</dbReference>
<dbReference type="AlphaFoldDB" id="A0A6A6CQM1"/>
<keyword evidence="6" id="KW-1185">Reference proteome</keyword>
<dbReference type="Pfam" id="PF14602">
    <property type="entry name" value="Hexapep_2"/>
    <property type="match status" value="1"/>
</dbReference>
<feature type="domain" description="Maltose/galactoside acetyltransferase" evidence="4">
    <location>
        <begin position="26"/>
        <end position="88"/>
    </location>
</feature>
<evidence type="ECO:0000259" key="4">
    <source>
        <dbReference type="SMART" id="SM01266"/>
    </source>
</evidence>
<accession>A0A6A6CQM1</accession>
<keyword evidence="2" id="KW-0808">Transferase</keyword>
<dbReference type="Pfam" id="PF12464">
    <property type="entry name" value="Mac"/>
    <property type="match status" value="1"/>
</dbReference>
<proteinExistence type="inferred from homology"/>
<dbReference type="OrthoDB" id="25818at2759"/>
<evidence type="ECO:0000313" key="5">
    <source>
        <dbReference type="EMBL" id="KAF2168983.1"/>
    </source>
</evidence>
<evidence type="ECO:0000256" key="1">
    <source>
        <dbReference type="ARBA" id="ARBA00007274"/>
    </source>
</evidence>
<dbReference type="SMART" id="SM01266">
    <property type="entry name" value="Mac"/>
    <property type="match status" value="1"/>
</dbReference>
<dbReference type="Gene3D" id="2.160.10.10">
    <property type="entry name" value="Hexapeptide repeat proteins"/>
    <property type="match status" value="1"/>
</dbReference>
<dbReference type="PANTHER" id="PTHR23416:SF23">
    <property type="entry name" value="ACETYLTRANSFERASE C18B11.09C-RELATED"/>
    <property type="match status" value="1"/>
</dbReference>
<evidence type="ECO:0000256" key="3">
    <source>
        <dbReference type="ARBA" id="ARBA00023315"/>
    </source>
</evidence>
<evidence type="ECO:0000313" key="6">
    <source>
        <dbReference type="Proteomes" id="UP000799537"/>
    </source>
</evidence>
<dbReference type="SUPFAM" id="SSF51161">
    <property type="entry name" value="Trimeric LpxA-like enzymes"/>
    <property type="match status" value="1"/>
</dbReference>
<dbReference type="CDD" id="cd03357">
    <property type="entry name" value="LbH_MAT_GAT"/>
    <property type="match status" value="1"/>
</dbReference>
<dbReference type="GO" id="GO:0016407">
    <property type="term" value="F:acetyltransferase activity"/>
    <property type="evidence" value="ECO:0007669"/>
    <property type="project" value="InterPro"/>
</dbReference>
<sequence>MASQEKDESQLQLARTLKYIPWCEQYERMVSGMLYDSFIPELEAARFKAKAFIHDYNHYFPTGPDASFQTLTSNRLEKLKGVLGHVGADDIYIDAPFTIDYGCNISIGPRFYGAFNLTILDCALVDIGARVMIGPNVSIFTATHETEVQSRRDDAEFAKPVRIGDDCWIGGGSIILPGVAVGKGCTIAAGSIVTRDVPAWSVAMGSPAKVVKKVTAVDTAAGAT</sequence>
<dbReference type="GO" id="GO:0008374">
    <property type="term" value="F:O-acyltransferase activity"/>
    <property type="evidence" value="ECO:0007669"/>
    <property type="project" value="TreeGrafter"/>
</dbReference>
<dbReference type="InterPro" id="IPR051159">
    <property type="entry name" value="Hexapeptide_acetyltransf"/>
</dbReference>
<comment type="similarity">
    <text evidence="1">Belongs to the transferase hexapeptide repeat family.</text>
</comment>
<evidence type="ECO:0000256" key="2">
    <source>
        <dbReference type="ARBA" id="ARBA00022679"/>
    </source>
</evidence>
<dbReference type="InterPro" id="IPR001451">
    <property type="entry name" value="Hexapep"/>
</dbReference>
<keyword evidence="3" id="KW-0012">Acyltransferase</keyword>